<dbReference type="PANTHER" id="PTHR10068:SF14">
    <property type="entry name" value="CELL WALL ADHESIN EAP1"/>
    <property type="match status" value="1"/>
</dbReference>
<organism evidence="2 3">
    <name type="scientific">Mya arenaria</name>
    <name type="common">Soft-shell clam</name>
    <dbReference type="NCBI Taxonomy" id="6604"/>
    <lineage>
        <taxon>Eukaryota</taxon>
        <taxon>Metazoa</taxon>
        <taxon>Spiralia</taxon>
        <taxon>Lophotrochozoa</taxon>
        <taxon>Mollusca</taxon>
        <taxon>Bivalvia</taxon>
        <taxon>Autobranchia</taxon>
        <taxon>Heteroconchia</taxon>
        <taxon>Euheterodonta</taxon>
        <taxon>Imparidentia</taxon>
        <taxon>Neoheterodontei</taxon>
        <taxon>Myida</taxon>
        <taxon>Myoidea</taxon>
        <taxon>Myidae</taxon>
        <taxon>Mya</taxon>
    </lineage>
</organism>
<feature type="region of interest" description="Disordered" evidence="1">
    <location>
        <begin position="455"/>
        <end position="544"/>
    </location>
</feature>
<proteinExistence type="predicted"/>
<feature type="compositionally biased region" description="Low complexity" evidence="1">
    <location>
        <begin position="455"/>
        <end position="476"/>
    </location>
</feature>
<sequence length="787" mass="86766">MAGFIVFIQGLEKKLSTRQMQFHNRTDTYLINIKCWGYQTLNRTHHEEGVTDPETSPANRAVRDSHVHQATLKTWTSLYMVYLSPGHEFDRYQSHRLKSSHPKGGRSPVDTSARAGSDYACKDNPSSQLIIILNGRFSSDKTVGEYTFKSLSVIDYCISSILLLDKFSNFEIKDPDNLLSDGHSLLSVSLAVNSRLKTNNTINEPESEHSLKTCPKWQTDKKEIPEKPSNPANPSMPGRPGSPGETLKPRKAVSAKPARLPIEAGLSLHPLEALKTSAAFKSSITWHSWKWTSLTWKSIISRFSWQPKQPGLTCKKCVDPEAQDLLSDPVAPQALMIQAPRALHHVLGTHQYPSLLQAPETWKAIKASFSLPAWATRATSLSRASIEALISPHTIQAWRGKITLKQQESYLASPFLPVYPSSLRLLVALGKKPAPKVLPFSPLYESPFSPFGPFTPSSPGIPSSPLSPSNPGNPGSPDKPLNPSCPSRPGRPEVPGNPGSPFMPVKPSSPGDPRKPGSPSSPRIPTRPKRPGSPGAPGSPLNDIDIALMSTNDLHRQNKEDNVFLPFCLQLQKIHPYQEHLVLQGNRLAQSLPEFQEIPCPHLHPGIRGFHLDQDFQTSLAAPPCQVLLGIQMFPSSLKQKLSRQAFQALRPFWTWVSRKSGHSTWACDVKSISRNARFTSEASISGEALKSRSSISSWESRQASGTNYTVALATFLSPIAWESRHGITIGTRATILSSHSFHTRLALRSVNTSRSRSAIKSSQALKNKENKNIPLYLGSRAAIEAR</sequence>
<gene>
    <name evidence="2" type="ORF">MAR_013303</name>
</gene>
<dbReference type="PANTHER" id="PTHR10068">
    <property type="entry name" value="BONE MARROW PROTEOGLYCAN"/>
    <property type="match status" value="1"/>
</dbReference>
<keyword evidence="3" id="KW-1185">Reference proteome</keyword>
<feature type="region of interest" description="Disordered" evidence="1">
    <location>
        <begin position="95"/>
        <end position="115"/>
    </location>
</feature>
<protein>
    <submittedName>
        <fullName evidence="2">PLS-like protein</fullName>
    </submittedName>
</protein>
<evidence type="ECO:0000256" key="1">
    <source>
        <dbReference type="SAM" id="MobiDB-lite"/>
    </source>
</evidence>
<name>A0ABY7G254_MYAAR</name>
<dbReference type="EMBL" id="CP111026">
    <property type="protein sequence ID" value="WAR27599.1"/>
    <property type="molecule type" value="Genomic_DNA"/>
</dbReference>
<evidence type="ECO:0000313" key="2">
    <source>
        <dbReference type="EMBL" id="WAR27599.1"/>
    </source>
</evidence>
<reference evidence="2" key="1">
    <citation type="submission" date="2022-11" db="EMBL/GenBank/DDBJ databases">
        <title>Centuries of genome instability and evolution in soft-shell clam transmissible cancer (bioRxiv).</title>
        <authorList>
            <person name="Hart S.F.M."/>
            <person name="Yonemitsu M.A."/>
            <person name="Giersch R.M."/>
            <person name="Beal B.F."/>
            <person name="Arriagada G."/>
            <person name="Davis B.W."/>
            <person name="Ostrander E.A."/>
            <person name="Goff S.P."/>
            <person name="Metzger M.J."/>
        </authorList>
    </citation>
    <scope>NUCLEOTIDE SEQUENCE</scope>
    <source>
        <strain evidence="2">MELC-2E11</strain>
        <tissue evidence="2">Siphon/mantle</tissue>
    </source>
</reference>
<evidence type="ECO:0000313" key="3">
    <source>
        <dbReference type="Proteomes" id="UP001164746"/>
    </source>
</evidence>
<dbReference type="Proteomes" id="UP001164746">
    <property type="component" value="Chromosome 15"/>
</dbReference>
<feature type="region of interest" description="Disordered" evidence="1">
    <location>
        <begin position="221"/>
        <end position="254"/>
    </location>
</feature>
<feature type="compositionally biased region" description="Basic residues" evidence="1">
    <location>
        <begin position="95"/>
        <end position="104"/>
    </location>
</feature>
<accession>A0ABY7G254</accession>